<feature type="transmembrane region" description="Helical" evidence="11">
    <location>
        <begin position="431"/>
        <end position="451"/>
    </location>
</feature>
<keyword evidence="7" id="KW-0833">Ubl conjugation pathway</keyword>
<sequence>MEHVDEKVDVTTDGKLNQKEGGGELKGELSKTSHKVKKDSTEKPAPDSDLRSLSKTPSHSTTLDSGKGKLKSVATADLPPVSLSKNGSKTLEKLSKSSTSKSTIPNLDVFSFPYAHDTKENSIKSSITLAKRPIPPRERLLEANADHCEFELNFDVKEDQWRIADWRRMTGRHIREILDLQPASSNAQDTHSKKESKSPLSPETEAHLVRVPYTASGRAENLHRSGKSNDEPMVMGLTGTIVSVNCDFESTINVTAIRTDWEHTTGKAFNYSFYMMLACLTQIVVLLRQLLHTQAQSAAARVSLLMVGWQTQLDALMCISHILLCLGMPPLFTAFISVAFFKLLIFFVIEMKYMAIIIQARNASDGIQTTTAMLRRQVTIVQMKIYIFLMAVFLSFWYIQDRHRTPFMLLLYSFWVPQIVRNIFTEAKKPLHTYYIYGMSVTRLVAPIYVFAVPNNFLKEVNPDFPTDFRMVQLLILWIGVQTAILIAQGKFGARFMIPAM</sequence>
<accession>A0A7S2UCE4</accession>
<comment type="catalytic activity">
    <reaction evidence="1">
        <text>S-ubiquitinyl-[E2 ubiquitin-conjugating enzyme]-L-cysteine + [acceptor protein]-L-lysine = [E2 ubiquitin-conjugating enzyme]-L-cysteine + N(6)-ubiquitinyl-[acceptor protein]-L-lysine.</text>
        <dbReference type="EC" id="2.3.2.27"/>
    </reaction>
</comment>
<evidence type="ECO:0000256" key="11">
    <source>
        <dbReference type="SAM" id="Phobius"/>
    </source>
</evidence>
<proteinExistence type="predicted"/>
<feature type="compositionally biased region" description="Basic and acidic residues" evidence="10">
    <location>
        <begin position="1"/>
        <end position="31"/>
    </location>
</feature>
<evidence type="ECO:0000256" key="1">
    <source>
        <dbReference type="ARBA" id="ARBA00000900"/>
    </source>
</evidence>
<dbReference type="Pfam" id="PF11145">
    <property type="entry name" value="DUF2921"/>
    <property type="match status" value="1"/>
</dbReference>
<feature type="domain" description="SWEET-like" evidence="12">
    <location>
        <begin position="261"/>
        <end position="500"/>
    </location>
</feature>
<dbReference type="GO" id="GO:0061630">
    <property type="term" value="F:ubiquitin protein ligase activity"/>
    <property type="evidence" value="ECO:0007669"/>
    <property type="project" value="UniProtKB-EC"/>
</dbReference>
<evidence type="ECO:0000313" key="13">
    <source>
        <dbReference type="EMBL" id="CAD9814860.1"/>
    </source>
</evidence>
<evidence type="ECO:0000256" key="10">
    <source>
        <dbReference type="SAM" id="MobiDB-lite"/>
    </source>
</evidence>
<comment type="pathway">
    <text evidence="3">Protein modification; protein ubiquitination.</text>
</comment>
<evidence type="ECO:0000256" key="3">
    <source>
        <dbReference type="ARBA" id="ARBA00004906"/>
    </source>
</evidence>
<evidence type="ECO:0000256" key="6">
    <source>
        <dbReference type="ARBA" id="ARBA00022692"/>
    </source>
</evidence>
<dbReference type="InterPro" id="IPR021319">
    <property type="entry name" value="DUF2921"/>
</dbReference>
<evidence type="ECO:0000256" key="4">
    <source>
        <dbReference type="ARBA" id="ARBA00012483"/>
    </source>
</evidence>
<evidence type="ECO:0000259" key="12">
    <source>
        <dbReference type="Pfam" id="PF11145"/>
    </source>
</evidence>
<protein>
    <recommendedName>
        <fullName evidence="4">RING-type E3 ubiquitin transferase</fullName>
        <ecNumber evidence="4">2.3.2.27</ecNumber>
    </recommendedName>
</protein>
<evidence type="ECO:0000256" key="5">
    <source>
        <dbReference type="ARBA" id="ARBA00022679"/>
    </source>
</evidence>
<organism evidence="13">
    <name type="scientific">Attheya septentrionalis</name>
    <dbReference type="NCBI Taxonomy" id="420275"/>
    <lineage>
        <taxon>Eukaryota</taxon>
        <taxon>Sar</taxon>
        <taxon>Stramenopiles</taxon>
        <taxon>Ochrophyta</taxon>
        <taxon>Bacillariophyta</taxon>
        <taxon>Coscinodiscophyceae</taxon>
        <taxon>Chaetocerotophycidae</taxon>
        <taxon>Chaetocerotales</taxon>
        <taxon>Attheyaceae</taxon>
        <taxon>Attheya</taxon>
    </lineage>
</organism>
<dbReference type="AlphaFoldDB" id="A0A7S2UCE4"/>
<feature type="region of interest" description="Disordered" evidence="10">
    <location>
        <begin position="1"/>
        <end position="74"/>
    </location>
</feature>
<evidence type="ECO:0000256" key="8">
    <source>
        <dbReference type="ARBA" id="ARBA00022989"/>
    </source>
</evidence>
<keyword evidence="8 11" id="KW-1133">Transmembrane helix</keyword>
<dbReference type="EC" id="2.3.2.27" evidence="4"/>
<feature type="transmembrane region" description="Helical" evidence="11">
    <location>
        <begin position="330"/>
        <end position="349"/>
    </location>
</feature>
<dbReference type="GO" id="GO:0012505">
    <property type="term" value="C:endomembrane system"/>
    <property type="evidence" value="ECO:0007669"/>
    <property type="project" value="UniProtKB-SubCell"/>
</dbReference>
<feature type="transmembrane region" description="Helical" evidence="11">
    <location>
        <begin position="383"/>
        <end position="400"/>
    </location>
</feature>
<evidence type="ECO:0000256" key="2">
    <source>
        <dbReference type="ARBA" id="ARBA00004127"/>
    </source>
</evidence>
<keyword evidence="9 11" id="KW-0472">Membrane</keyword>
<feature type="transmembrane region" description="Helical" evidence="11">
    <location>
        <begin position="471"/>
        <end position="488"/>
    </location>
</feature>
<name>A0A7S2UCE4_9STRA</name>
<dbReference type="EMBL" id="HBHQ01009924">
    <property type="protein sequence ID" value="CAD9814860.1"/>
    <property type="molecule type" value="Transcribed_RNA"/>
</dbReference>
<feature type="compositionally biased region" description="Polar residues" evidence="10">
    <location>
        <begin position="53"/>
        <end position="64"/>
    </location>
</feature>
<comment type="subcellular location">
    <subcellularLocation>
        <location evidence="2">Endomembrane system</location>
        <topology evidence="2">Multi-pass membrane protein</topology>
    </subcellularLocation>
</comment>
<feature type="region of interest" description="Disordered" evidence="10">
    <location>
        <begin position="181"/>
        <end position="206"/>
    </location>
</feature>
<keyword evidence="5" id="KW-0808">Transferase</keyword>
<reference evidence="13" key="1">
    <citation type="submission" date="2021-01" db="EMBL/GenBank/DDBJ databases">
        <authorList>
            <person name="Corre E."/>
            <person name="Pelletier E."/>
            <person name="Niang G."/>
            <person name="Scheremetjew M."/>
            <person name="Finn R."/>
            <person name="Kale V."/>
            <person name="Holt S."/>
            <person name="Cochrane G."/>
            <person name="Meng A."/>
            <person name="Brown T."/>
            <person name="Cohen L."/>
        </authorList>
    </citation>
    <scope>NUCLEOTIDE SEQUENCE</scope>
    <source>
        <strain evidence="13">CCMP2084</strain>
    </source>
</reference>
<evidence type="ECO:0000256" key="7">
    <source>
        <dbReference type="ARBA" id="ARBA00022786"/>
    </source>
</evidence>
<feature type="compositionally biased region" description="Basic and acidic residues" evidence="10">
    <location>
        <begin position="38"/>
        <end position="52"/>
    </location>
</feature>
<keyword evidence="6 11" id="KW-0812">Transmembrane</keyword>
<feature type="transmembrane region" description="Helical" evidence="11">
    <location>
        <begin position="406"/>
        <end position="424"/>
    </location>
</feature>
<gene>
    <name evidence="13" type="ORF">ASEP1449_LOCUS6686</name>
</gene>
<evidence type="ECO:0000256" key="9">
    <source>
        <dbReference type="ARBA" id="ARBA00023136"/>
    </source>
</evidence>